<evidence type="ECO:0000256" key="3">
    <source>
        <dbReference type="ARBA" id="ARBA00022692"/>
    </source>
</evidence>
<dbReference type="Proteomes" id="UP001165427">
    <property type="component" value="Unassembled WGS sequence"/>
</dbReference>
<evidence type="ECO:0000256" key="6">
    <source>
        <dbReference type="ARBA" id="ARBA00022989"/>
    </source>
</evidence>
<dbReference type="InterPro" id="IPR051050">
    <property type="entry name" value="Lipid_II_flippase_MurJ/MviN"/>
</dbReference>
<dbReference type="PANTHER" id="PTHR47019">
    <property type="entry name" value="LIPID II FLIPPASE MURJ"/>
    <property type="match status" value="1"/>
</dbReference>
<dbReference type="GO" id="GO:0008360">
    <property type="term" value="P:regulation of cell shape"/>
    <property type="evidence" value="ECO:0007669"/>
    <property type="project" value="UniProtKB-UniRule"/>
</dbReference>
<evidence type="ECO:0000256" key="2">
    <source>
        <dbReference type="ARBA" id="ARBA00022475"/>
    </source>
</evidence>
<protein>
    <recommendedName>
        <fullName evidence="10">Probable lipid II flippase MurJ</fullName>
    </recommendedName>
</protein>
<evidence type="ECO:0000256" key="5">
    <source>
        <dbReference type="ARBA" id="ARBA00022984"/>
    </source>
</evidence>
<keyword evidence="2 10" id="KW-1003">Cell membrane</keyword>
<feature type="transmembrane region" description="Helical" evidence="10">
    <location>
        <begin position="452"/>
        <end position="470"/>
    </location>
</feature>
<feature type="transmembrane region" description="Helical" evidence="10">
    <location>
        <begin position="315"/>
        <end position="332"/>
    </location>
</feature>
<evidence type="ECO:0000256" key="10">
    <source>
        <dbReference type="HAMAP-Rule" id="MF_02078"/>
    </source>
</evidence>
<comment type="similarity">
    <text evidence="9 10 11">Belongs to the MurJ/MviN family.</text>
</comment>
<dbReference type="NCBIfam" id="TIGR01695">
    <property type="entry name" value="murJ_mviN"/>
    <property type="match status" value="1"/>
</dbReference>
<keyword evidence="4 10" id="KW-0133">Cell shape</keyword>
<keyword evidence="7 10" id="KW-0472">Membrane</keyword>
<comment type="function">
    <text evidence="8 10 11">Involved in peptidoglycan biosynthesis. Transports lipid-linked peptidoglycan precursors from the inner to the outer leaflet of the cytoplasmic membrane.</text>
</comment>
<evidence type="ECO:0000313" key="13">
    <source>
        <dbReference type="EMBL" id="MCJ8502293.1"/>
    </source>
</evidence>
<dbReference type="GO" id="GO:0009252">
    <property type="term" value="P:peptidoglycan biosynthetic process"/>
    <property type="evidence" value="ECO:0007669"/>
    <property type="project" value="UniProtKB-UniRule"/>
</dbReference>
<keyword evidence="14" id="KW-1185">Reference proteome</keyword>
<dbReference type="HAMAP" id="MF_02078">
    <property type="entry name" value="MurJ_MviN"/>
    <property type="match status" value="1"/>
</dbReference>
<evidence type="ECO:0000313" key="14">
    <source>
        <dbReference type="Proteomes" id="UP001165427"/>
    </source>
</evidence>
<dbReference type="RefSeq" id="WP_246912826.1">
    <property type="nucleotide sequence ID" value="NZ_JALJRB010000023.1"/>
</dbReference>
<gene>
    <name evidence="10 13" type="primary">murJ</name>
    <name evidence="13" type="ORF">MRX98_17040</name>
</gene>
<dbReference type="CDD" id="cd13123">
    <property type="entry name" value="MATE_MurJ_like"/>
    <property type="match status" value="1"/>
</dbReference>
<dbReference type="GO" id="GO:0005886">
    <property type="term" value="C:plasma membrane"/>
    <property type="evidence" value="ECO:0007669"/>
    <property type="project" value="UniProtKB-SubCell"/>
</dbReference>
<keyword evidence="10 11" id="KW-0961">Cell wall biogenesis/degradation</keyword>
<proteinExistence type="inferred from homology"/>
<evidence type="ECO:0000256" key="1">
    <source>
        <dbReference type="ARBA" id="ARBA00004651"/>
    </source>
</evidence>
<dbReference type="GO" id="GO:0015648">
    <property type="term" value="F:lipid-linked peptidoglycan transporter activity"/>
    <property type="evidence" value="ECO:0007669"/>
    <property type="project" value="UniProtKB-UniRule"/>
</dbReference>
<accession>A0AA41R6F9</accession>
<dbReference type="InterPro" id="IPR004268">
    <property type="entry name" value="MurJ"/>
</dbReference>
<feature type="transmembrane region" description="Helical" evidence="10">
    <location>
        <begin position="410"/>
        <end position="432"/>
    </location>
</feature>
<reference evidence="13" key="1">
    <citation type="submission" date="2022-04" db="EMBL/GenBank/DDBJ databases">
        <title>Desulfatitalea alkaliphila sp. nov., a novel anaerobic sulfate-reducing bacterium isolated from terrestrial mud volcano, Taman Peninsula, Russia.</title>
        <authorList>
            <person name="Khomyakova M.A."/>
            <person name="Merkel A.Y."/>
            <person name="Slobodkin A.I."/>
        </authorList>
    </citation>
    <scope>NUCLEOTIDE SEQUENCE</scope>
    <source>
        <strain evidence="13">M08but</strain>
    </source>
</reference>
<keyword evidence="10 11" id="KW-0813">Transport</keyword>
<feature type="transmembrane region" description="Helical" evidence="10">
    <location>
        <begin position="482"/>
        <end position="504"/>
    </location>
</feature>
<evidence type="ECO:0000256" key="11">
    <source>
        <dbReference type="PIRNR" id="PIRNR002869"/>
    </source>
</evidence>
<feature type="transmembrane region" description="Helical" evidence="10">
    <location>
        <begin position="191"/>
        <end position="211"/>
    </location>
</feature>
<feature type="transmembrane region" description="Helical" evidence="10">
    <location>
        <begin position="384"/>
        <end position="404"/>
    </location>
</feature>
<dbReference type="PIRSF" id="PIRSF002869">
    <property type="entry name" value="MviN"/>
    <property type="match status" value="1"/>
</dbReference>
<feature type="transmembrane region" description="Helical" evidence="10">
    <location>
        <begin position="273"/>
        <end position="294"/>
    </location>
</feature>
<evidence type="ECO:0000256" key="4">
    <source>
        <dbReference type="ARBA" id="ARBA00022960"/>
    </source>
</evidence>
<evidence type="ECO:0000256" key="7">
    <source>
        <dbReference type="ARBA" id="ARBA00023136"/>
    </source>
</evidence>
<dbReference type="EMBL" id="JALJRB010000023">
    <property type="protein sequence ID" value="MCJ8502293.1"/>
    <property type="molecule type" value="Genomic_DNA"/>
</dbReference>
<dbReference type="GO" id="GO:0071555">
    <property type="term" value="P:cell wall organization"/>
    <property type="evidence" value="ECO:0007669"/>
    <property type="project" value="UniProtKB-UniRule"/>
</dbReference>
<comment type="pathway">
    <text evidence="10">Cell wall biogenesis; peptidoglycan biosynthesis.</text>
</comment>
<keyword evidence="5 10" id="KW-0573">Peptidoglycan synthesis</keyword>
<feature type="transmembrane region" description="Helical" evidence="10">
    <location>
        <begin position="91"/>
        <end position="118"/>
    </location>
</feature>
<dbReference type="Pfam" id="PF03023">
    <property type="entry name" value="MurJ"/>
    <property type="match status" value="1"/>
</dbReference>
<organism evidence="13 14">
    <name type="scientific">Desulfatitalea alkaliphila</name>
    <dbReference type="NCBI Taxonomy" id="2929485"/>
    <lineage>
        <taxon>Bacteria</taxon>
        <taxon>Pseudomonadati</taxon>
        <taxon>Thermodesulfobacteriota</taxon>
        <taxon>Desulfobacteria</taxon>
        <taxon>Desulfobacterales</taxon>
        <taxon>Desulfosarcinaceae</taxon>
        <taxon>Desulfatitalea</taxon>
    </lineage>
</organism>
<comment type="caution">
    <text evidence="13">The sequence shown here is derived from an EMBL/GenBank/DDBJ whole genome shotgun (WGS) entry which is preliminary data.</text>
</comment>
<dbReference type="GO" id="GO:0034204">
    <property type="term" value="P:lipid translocation"/>
    <property type="evidence" value="ECO:0007669"/>
    <property type="project" value="TreeGrafter"/>
</dbReference>
<name>A0AA41R6F9_9BACT</name>
<evidence type="ECO:0000256" key="8">
    <source>
        <dbReference type="ARBA" id="ARBA00060041"/>
    </source>
</evidence>
<evidence type="ECO:0000256" key="12">
    <source>
        <dbReference type="SAM" id="MobiDB-lite"/>
    </source>
</evidence>
<feature type="transmembrane region" description="Helical" evidence="10">
    <location>
        <begin position="162"/>
        <end position="185"/>
    </location>
</feature>
<dbReference type="PANTHER" id="PTHR47019:SF1">
    <property type="entry name" value="LIPID II FLIPPASE MURJ"/>
    <property type="match status" value="1"/>
</dbReference>
<feature type="transmembrane region" description="Helical" evidence="10">
    <location>
        <begin position="138"/>
        <end position="155"/>
    </location>
</feature>
<keyword evidence="3 10" id="KW-0812">Transmembrane</keyword>
<feature type="transmembrane region" description="Helical" evidence="10">
    <location>
        <begin position="352"/>
        <end position="372"/>
    </location>
</feature>
<feature type="transmembrane region" description="Helical" evidence="10">
    <location>
        <begin position="56"/>
        <end position="79"/>
    </location>
</feature>
<keyword evidence="6 10" id="KW-1133">Transmembrane helix</keyword>
<sequence length="558" mass="60314">MTGGVYRKMGLATLIMTVSVFLSRALGVLRESTIAALGGAGVAVDAYKAAFILPEILNHLLASGFLSITFIPIVARYLAQDDAAGAWRIASTIITLLGGLLALLTLAAMVLTPQLIAIVVPGRDDPQFQAMAIRMTRILLPAQLFFFAGGIFMAVQFVKERFLVPALAPLIYNLGIILGGLLLTPRMGVEGFAWGALAGALIGNCLLQWIGARRAGLRLFFSPAWRHPDLSAYIRLTLPLMVGLTMTFSTEIFSKFFGSYLPAGAIAHIDYAWRIMLVLVAFFGQAVGVAAYPFMARLAAQNQLAEMNRLLNNTLRYLALVIPMAGLLLVVRHEVVRILFERRAFLPADTQATALALAGMLLGAAAFAAQTVVNRGFYATRNTLLPSVYGSAAVIAGLPLYWIGMTTLGVLGVGLAISCSALIQVVLLYTLWNRRSGNSGSREVYRFYGKSILLTIPVAVLLLSIHRILLPWIDTTAFAGSLLMLMVQGVLFLLLMAVAARLFNIEEARILRQRIQNRFSGKHKAHSATAQSAPQPDAAEQQASTNKPPKPPKGEPRP</sequence>
<comment type="subcellular location">
    <subcellularLocation>
        <location evidence="1 10">Cell membrane</location>
        <topology evidence="1 10">Multi-pass membrane protein</topology>
    </subcellularLocation>
</comment>
<feature type="transmembrane region" description="Helical" evidence="10">
    <location>
        <begin position="232"/>
        <end position="253"/>
    </location>
</feature>
<dbReference type="AlphaFoldDB" id="A0AA41R6F9"/>
<feature type="region of interest" description="Disordered" evidence="12">
    <location>
        <begin position="521"/>
        <end position="558"/>
    </location>
</feature>
<dbReference type="PRINTS" id="PR01806">
    <property type="entry name" value="VIRFACTRMVIN"/>
</dbReference>
<evidence type="ECO:0000256" key="9">
    <source>
        <dbReference type="ARBA" id="ARBA00061532"/>
    </source>
</evidence>